<dbReference type="Gene3D" id="3.60.10.10">
    <property type="entry name" value="Endonuclease/exonuclease/phosphatase"/>
    <property type="match status" value="1"/>
</dbReference>
<dbReference type="SUPFAM" id="SSF56219">
    <property type="entry name" value="DNase I-like"/>
    <property type="match status" value="1"/>
</dbReference>
<organism evidence="1 2">
    <name type="scientific">Gossypium darwinii</name>
    <name type="common">Darwin's cotton</name>
    <name type="synonym">Gossypium barbadense var. darwinii</name>
    <dbReference type="NCBI Taxonomy" id="34276"/>
    <lineage>
        <taxon>Eukaryota</taxon>
        <taxon>Viridiplantae</taxon>
        <taxon>Streptophyta</taxon>
        <taxon>Embryophyta</taxon>
        <taxon>Tracheophyta</taxon>
        <taxon>Spermatophyta</taxon>
        <taxon>Magnoliopsida</taxon>
        <taxon>eudicotyledons</taxon>
        <taxon>Gunneridae</taxon>
        <taxon>Pentapetalae</taxon>
        <taxon>rosids</taxon>
        <taxon>malvids</taxon>
        <taxon>Malvales</taxon>
        <taxon>Malvaceae</taxon>
        <taxon>Malvoideae</taxon>
        <taxon>Gossypium</taxon>
    </lineage>
</organism>
<dbReference type="PANTHER" id="PTHR34427">
    <property type="entry name" value="DUF4283 DOMAIN PROTEIN"/>
    <property type="match status" value="1"/>
</dbReference>
<keyword evidence="2" id="KW-1185">Reference proteome</keyword>
<evidence type="ECO:0000313" key="2">
    <source>
        <dbReference type="Proteomes" id="UP000323506"/>
    </source>
</evidence>
<name>A0A5D2FH47_GOSDA</name>
<sequence length="350" mass="40376">MGKPPKCLVREVASFCESKSLADRVARMGLGDICVKRIQGNYFLIEILDEELFDILKQRDWSYLKELFISIEPWSEKTVFSEKVTWIEISGVPVHCWNYETFKRIAGKWGTLVSMGENLSGANNFEKIDMLLSITKVQKLDEIVLLEVGDVRFSVSVRKKGWSEESINNFLKKESHQMVADESVGLGLDVKVAMVNRLVKIHRVNICFLREIKLEEVSGDLVRRIWGDNNFDFRFVAVVGCLGGLITIWDKSFFLLKKDYCVNRFIVVEGYWCSKGWEGVLINVYAPNMLRDQKILWEEMIEIQKQLTKHWIVGGSFNAIRNKSEKSSCMGLLRGLKDFESFIEKCKLVD</sequence>
<reference evidence="1 2" key="1">
    <citation type="submission" date="2019-06" db="EMBL/GenBank/DDBJ databases">
        <title>WGS assembly of Gossypium darwinii.</title>
        <authorList>
            <person name="Chen Z.J."/>
            <person name="Sreedasyam A."/>
            <person name="Ando A."/>
            <person name="Song Q."/>
            <person name="De L."/>
            <person name="Hulse-Kemp A."/>
            <person name="Ding M."/>
            <person name="Ye W."/>
            <person name="Kirkbride R."/>
            <person name="Jenkins J."/>
            <person name="Plott C."/>
            <person name="Lovell J."/>
            <person name="Lin Y.-M."/>
            <person name="Vaughn R."/>
            <person name="Liu B."/>
            <person name="Li W."/>
            <person name="Simpson S."/>
            <person name="Scheffler B."/>
            <person name="Saski C."/>
            <person name="Grover C."/>
            <person name="Hu G."/>
            <person name="Conover J."/>
            <person name="Carlson J."/>
            <person name="Shu S."/>
            <person name="Boston L."/>
            <person name="Williams M."/>
            <person name="Peterson D."/>
            <person name="Mcgee K."/>
            <person name="Jones D."/>
            <person name="Wendel J."/>
            <person name="Stelly D."/>
            <person name="Grimwood J."/>
            <person name="Schmutz J."/>
        </authorList>
    </citation>
    <scope>NUCLEOTIDE SEQUENCE [LARGE SCALE GENOMIC DNA]</scope>
    <source>
        <strain evidence="1">1808015.09</strain>
    </source>
</reference>
<dbReference type="Proteomes" id="UP000323506">
    <property type="component" value="Chromosome A08"/>
</dbReference>
<gene>
    <name evidence="1" type="ORF">ES288_A08G052700v1</name>
</gene>
<dbReference type="InterPro" id="IPR036691">
    <property type="entry name" value="Endo/exonu/phosph_ase_sf"/>
</dbReference>
<evidence type="ECO:0000313" key="1">
    <source>
        <dbReference type="EMBL" id="TYH05031.1"/>
    </source>
</evidence>
<dbReference type="PANTHER" id="PTHR34427:SF5">
    <property type="entry name" value="DUF4283 DOMAIN-CONTAINING PROTEIN"/>
    <property type="match status" value="1"/>
</dbReference>
<proteinExistence type="predicted"/>
<dbReference type="AlphaFoldDB" id="A0A5D2FH47"/>
<dbReference type="EMBL" id="CM017695">
    <property type="protein sequence ID" value="TYH05031.1"/>
    <property type="molecule type" value="Genomic_DNA"/>
</dbReference>
<protein>
    <submittedName>
        <fullName evidence="1">Uncharacterized protein</fullName>
    </submittedName>
</protein>
<accession>A0A5D2FH47</accession>